<evidence type="ECO:0000313" key="1">
    <source>
        <dbReference type="EMBL" id="BAU91998.1"/>
    </source>
</evidence>
<protein>
    <submittedName>
        <fullName evidence="1">Uncharacterized protein</fullName>
    </submittedName>
</protein>
<reference evidence="1 2" key="1">
    <citation type="journal article" date="2016" name="Genome Announc.">
        <title>Complete Genome Sequence of Methylobacterium populi P-1M, Isolated from Pink-Pigmented Household Biofilm.</title>
        <authorList>
            <person name="Morohoshi T."/>
            <person name="Ikeda T."/>
        </authorList>
    </citation>
    <scope>NUCLEOTIDE SEQUENCE [LARGE SCALE GENOMIC DNA]</scope>
    <source>
        <strain evidence="1 2">P-1M</strain>
    </source>
</reference>
<dbReference type="OrthoDB" id="8595802at2"/>
<sequence length="109" mass="11725">MTRSGTSAALLSALILGQHASVARAEPARSPEARKSLPADVLSYLDRRKGCAHWSGEEPYDAARGRQIAAAVKTLRCDDVEADETRLRKRYGSDPSVRKALDAAESTDG</sequence>
<gene>
    <name evidence="1" type="ORF">MPPM_3393</name>
</gene>
<dbReference type="Proteomes" id="UP000218288">
    <property type="component" value="Chromosome"/>
</dbReference>
<proteinExistence type="predicted"/>
<dbReference type="AlphaFoldDB" id="A0A169R7V6"/>
<organism evidence="1 2">
    <name type="scientific">Methylorubrum populi</name>
    <dbReference type="NCBI Taxonomy" id="223967"/>
    <lineage>
        <taxon>Bacteria</taxon>
        <taxon>Pseudomonadati</taxon>
        <taxon>Pseudomonadota</taxon>
        <taxon>Alphaproteobacteria</taxon>
        <taxon>Hyphomicrobiales</taxon>
        <taxon>Methylobacteriaceae</taxon>
        <taxon>Methylorubrum</taxon>
    </lineage>
</organism>
<accession>A0A169R7V6</accession>
<evidence type="ECO:0000313" key="2">
    <source>
        <dbReference type="Proteomes" id="UP000218288"/>
    </source>
</evidence>
<name>A0A169R7V6_9HYPH</name>
<dbReference type="RefSeq" id="WP_096486029.1">
    <property type="nucleotide sequence ID" value="NZ_AP014809.1"/>
</dbReference>
<dbReference type="EMBL" id="AP014809">
    <property type="protein sequence ID" value="BAU91998.1"/>
    <property type="molecule type" value="Genomic_DNA"/>
</dbReference>